<dbReference type="OMA" id="LMNENEP"/>
<dbReference type="EMBL" id="GL983918">
    <property type="protein sequence ID" value="EGR31057.1"/>
    <property type="molecule type" value="Genomic_DNA"/>
</dbReference>
<accession>G0QUP3</accession>
<dbReference type="InterPro" id="IPR020904">
    <property type="entry name" value="Sc_DH/Rdtase_CS"/>
</dbReference>
<dbReference type="STRING" id="857967.G0QUP3"/>
<dbReference type="Gene3D" id="3.40.50.720">
    <property type="entry name" value="NAD(P)-binding Rossmann-like Domain"/>
    <property type="match status" value="1"/>
</dbReference>
<evidence type="ECO:0000313" key="2">
    <source>
        <dbReference type="EMBL" id="EGR31057.1"/>
    </source>
</evidence>
<dbReference type="PANTHER" id="PTHR43658:SF8">
    <property type="entry name" value="17-BETA-HYDROXYSTEROID DEHYDROGENASE 14-RELATED"/>
    <property type="match status" value="1"/>
</dbReference>
<organism evidence="2 3">
    <name type="scientific">Ichthyophthirius multifiliis</name>
    <name type="common">White spot disease agent</name>
    <name type="synonym">Ich</name>
    <dbReference type="NCBI Taxonomy" id="5932"/>
    <lineage>
        <taxon>Eukaryota</taxon>
        <taxon>Sar</taxon>
        <taxon>Alveolata</taxon>
        <taxon>Ciliophora</taxon>
        <taxon>Intramacronucleata</taxon>
        <taxon>Oligohymenophorea</taxon>
        <taxon>Hymenostomatida</taxon>
        <taxon>Ophryoglenina</taxon>
        <taxon>Ichthyophthirius</taxon>
    </lineage>
</organism>
<gene>
    <name evidence="2" type="ORF">IMG5_118350</name>
</gene>
<protein>
    <submittedName>
        <fullName evidence="2">Uncharacterized protein</fullName>
    </submittedName>
</protein>
<dbReference type="GO" id="GO:0016491">
    <property type="term" value="F:oxidoreductase activity"/>
    <property type="evidence" value="ECO:0007669"/>
    <property type="project" value="UniProtKB-KW"/>
</dbReference>
<dbReference type="AlphaFoldDB" id="G0QUP3"/>
<dbReference type="PROSITE" id="PS00061">
    <property type="entry name" value="ADH_SHORT"/>
    <property type="match status" value="1"/>
</dbReference>
<dbReference type="Pfam" id="PF00106">
    <property type="entry name" value="adh_short"/>
    <property type="match status" value="1"/>
</dbReference>
<dbReference type="OrthoDB" id="1274115at2759"/>
<dbReference type="InterPro" id="IPR002347">
    <property type="entry name" value="SDR_fam"/>
</dbReference>
<dbReference type="SUPFAM" id="SSF51735">
    <property type="entry name" value="NAD(P)-binding Rossmann-fold domains"/>
    <property type="match status" value="1"/>
</dbReference>
<sequence length="117" mass="12648">MVKTHKKNDRDRVIINFGSVASTHSSSGMINYGASKGGVLGMTLPLARELGKFNIRVVCFTPGIFLTNMVDKLNQIALGRNGDSRELSQAVQGAIESSFLTGTFFHLDSTIASPHHL</sequence>
<dbReference type="GeneID" id="14907192"/>
<dbReference type="PRINTS" id="PR00081">
    <property type="entry name" value="GDHRDH"/>
</dbReference>
<dbReference type="Proteomes" id="UP000008983">
    <property type="component" value="Unassembled WGS sequence"/>
</dbReference>
<proteinExistence type="predicted"/>
<dbReference type="RefSeq" id="XP_004034543.1">
    <property type="nucleotide sequence ID" value="XM_004034495.1"/>
</dbReference>
<keyword evidence="1" id="KW-0560">Oxidoreductase</keyword>
<evidence type="ECO:0000256" key="1">
    <source>
        <dbReference type="ARBA" id="ARBA00023002"/>
    </source>
</evidence>
<dbReference type="eggNOG" id="KOG1199">
    <property type="taxonomic scope" value="Eukaryota"/>
</dbReference>
<reference evidence="2 3" key="1">
    <citation type="submission" date="2011-07" db="EMBL/GenBank/DDBJ databases">
        <authorList>
            <person name="Coyne R."/>
            <person name="Brami D."/>
            <person name="Johnson J."/>
            <person name="Hostetler J."/>
            <person name="Hannick L."/>
            <person name="Clark T."/>
            <person name="Cassidy-Hanley D."/>
            <person name="Inman J."/>
        </authorList>
    </citation>
    <scope>NUCLEOTIDE SEQUENCE [LARGE SCALE GENOMIC DNA]</scope>
    <source>
        <strain evidence="2 3">G5</strain>
    </source>
</reference>
<dbReference type="PANTHER" id="PTHR43658">
    <property type="entry name" value="SHORT-CHAIN DEHYDROGENASE/REDUCTASE"/>
    <property type="match status" value="1"/>
</dbReference>
<name>G0QUP3_ICHMU</name>
<dbReference type="InParanoid" id="G0QUP3"/>
<evidence type="ECO:0000313" key="3">
    <source>
        <dbReference type="Proteomes" id="UP000008983"/>
    </source>
</evidence>
<keyword evidence="3" id="KW-1185">Reference proteome</keyword>
<dbReference type="InterPro" id="IPR036291">
    <property type="entry name" value="NAD(P)-bd_dom_sf"/>
</dbReference>